<dbReference type="EMBL" id="LZEU01000001">
    <property type="protein sequence ID" value="MBC9250903.1"/>
    <property type="molecule type" value="Genomic_DNA"/>
</dbReference>
<organism evidence="1 2">
    <name type="scientific">Aquipseudomonas alcaligenes</name>
    <name type="common">Pseudomonas alcaligenes</name>
    <dbReference type="NCBI Taxonomy" id="43263"/>
    <lineage>
        <taxon>Bacteria</taxon>
        <taxon>Pseudomonadati</taxon>
        <taxon>Pseudomonadota</taxon>
        <taxon>Gammaproteobacteria</taxon>
        <taxon>Pseudomonadales</taxon>
        <taxon>Pseudomonadaceae</taxon>
        <taxon>Aquipseudomonas</taxon>
    </lineage>
</organism>
<dbReference type="Pfam" id="PF10038">
    <property type="entry name" value="DUF2274"/>
    <property type="match status" value="1"/>
</dbReference>
<proteinExistence type="predicted"/>
<comment type="caution">
    <text evidence="1">The sequence shown here is derived from an EMBL/GenBank/DDBJ whole genome shotgun (WGS) entry which is preliminary data.</text>
</comment>
<dbReference type="Proteomes" id="UP000744555">
    <property type="component" value="Unassembled WGS sequence"/>
</dbReference>
<accession>A0ABR7S3D9</accession>
<keyword evidence="2" id="KW-1185">Reference proteome</keyword>
<reference evidence="1 2" key="1">
    <citation type="submission" date="2016-06" db="EMBL/GenBank/DDBJ databases">
        <authorList>
            <person name="Ramos C."/>
            <person name="Pintado A."/>
            <person name="Crespo-Gomez J.I."/>
        </authorList>
    </citation>
    <scope>NUCLEOTIDE SEQUENCE [LARGE SCALE GENOMIC DNA]</scope>
    <source>
        <strain evidence="1 2">AVO110</strain>
    </source>
</reference>
<sequence length="92" mass="10044">MSNTRKLRLGPLPKTESIKLTVACSVSLKADLDRYAALYAETYGERVDAMTLIPHMLEAFMAGDRGFRRGVATRKTTAQTGAVPISREALAD</sequence>
<evidence type="ECO:0000313" key="1">
    <source>
        <dbReference type="EMBL" id="MBC9250903.1"/>
    </source>
</evidence>
<evidence type="ECO:0000313" key="2">
    <source>
        <dbReference type="Proteomes" id="UP000744555"/>
    </source>
</evidence>
<protein>
    <recommendedName>
        <fullName evidence="3">DUF2274 domain-containing protein</fullName>
    </recommendedName>
</protein>
<evidence type="ECO:0008006" key="3">
    <source>
        <dbReference type="Google" id="ProtNLM"/>
    </source>
</evidence>
<name>A0ABR7S3D9_AQUAC</name>
<gene>
    <name evidence="1" type="ORF">A9179_11500</name>
</gene>
<dbReference type="InterPro" id="IPR018733">
    <property type="entry name" value="DUF2274"/>
</dbReference>
<dbReference type="RefSeq" id="WP_187805970.1">
    <property type="nucleotide sequence ID" value="NZ_LZEU01000001.1"/>
</dbReference>